<evidence type="ECO:0000313" key="1">
    <source>
        <dbReference type="EMBL" id="KJD44251.1"/>
    </source>
</evidence>
<dbReference type="OrthoDB" id="2739959at2"/>
<name>A0A0D7WYJ1_9BACL</name>
<organism evidence="1 2">
    <name type="scientific">Paenibacillus terrae</name>
    <dbReference type="NCBI Taxonomy" id="159743"/>
    <lineage>
        <taxon>Bacteria</taxon>
        <taxon>Bacillati</taxon>
        <taxon>Bacillota</taxon>
        <taxon>Bacilli</taxon>
        <taxon>Bacillales</taxon>
        <taxon>Paenibacillaceae</taxon>
        <taxon>Paenibacillus</taxon>
    </lineage>
</organism>
<keyword evidence="2" id="KW-1185">Reference proteome</keyword>
<gene>
    <name evidence="1" type="ORF">QD47_18190</name>
</gene>
<accession>A0A0D7WYJ1</accession>
<sequence length="113" mass="11932">MDKEQEKREATESKTRRAITATEKVAQAAKAAIEPDQLIYIGPNLPGGRLAKSLIVRDGFPAHLDDVAEKAPEIRQLFVPVAELATSKVALSVPGSALQIAYAAVIAAVKGGI</sequence>
<comment type="caution">
    <text evidence="1">The sequence shown here is derived from an EMBL/GenBank/DDBJ whole genome shotgun (WGS) entry which is preliminary data.</text>
</comment>
<proteinExistence type="predicted"/>
<dbReference type="Proteomes" id="UP000032534">
    <property type="component" value="Unassembled WGS sequence"/>
</dbReference>
<evidence type="ECO:0000313" key="2">
    <source>
        <dbReference type="Proteomes" id="UP000032534"/>
    </source>
</evidence>
<protein>
    <submittedName>
        <fullName evidence="1">Uncharacterized protein</fullName>
    </submittedName>
</protein>
<dbReference type="PATRIC" id="fig|159743.3.peg.4048"/>
<dbReference type="EMBL" id="JTHP01000039">
    <property type="protein sequence ID" value="KJD44251.1"/>
    <property type="molecule type" value="Genomic_DNA"/>
</dbReference>
<dbReference type="AlphaFoldDB" id="A0A0D7WYJ1"/>
<reference evidence="1 2" key="1">
    <citation type="submission" date="2014-11" db="EMBL/GenBank/DDBJ databases">
        <title>Draft Genome Sequences of Paenibacillus polymyxa NRRL B-30509 and Paenibacillus terrae NRRL B-30644, Strains from a Poultry Environment that Produce Tridecaptin A and Paenicidins.</title>
        <authorList>
            <person name="van Belkum M.J."/>
            <person name="Lohans C.T."/>
            <person name="Vederas J.C."/>
        </authorList>
    </citation>
    <scope>NUCLEOTIDE SEQUENCE [LARGE SCALE GENOMIC DNA]</scope>
    <source>
        <strain evidence="1 2">NRRL B-30644</strain>
    </source>
</reference>
<dbReference type="RefSeq" id="WP_044647459.1">
    <property type="nucleotide sequence ID" value="NZ_JTHP01000039.1"/>
</dbReference>